<sequence>MTSPLISMAEFARLVAREQHRVLPLPEVAELTGFSLRRLELDCRADRIDHTKDGNTRGMTLAQVDQLVASRRRGGGQAIASVEDPSDHEKAVAASLRNANRGRRAGRAAA</sequence>
<feature type="compositionally biased region" description="Basic residues" evidence="1">
    <location>
        <begin position="100"/>
        <end position="110"/>
    </location>
</feature>
<comment type="caution">
    <text evidence="2">The sequence shown here is derived from an EMBL/GenBank/DDBJ whole genome shotgun (WGS) entry which is preliminary data.</text>
</comment>
<proteinExistence type="predicted"/>
<evidence type="ECO:0000313" key="3">
    <source>
        <dbReference type="Proteomes" id="UP000598174"/>
    </source>
</evidence>
<name>A0A919MLH4_9ACTN</name>
<organism evidence="2 3">
    <name type="scientific">Paractinoplanes ferrugineus</name>
    <dbReference type="NCBI Taxonomy" id="113564"/>
    <lineage>
        <taxon>Bacteria</taxon>
        <taxon>Bacillati</taxon>
        <taxon>Actinomycetota</taxon>
        <taxon>Actinomycetes</taxon>
        <taxon>Micromonosporales</taxon>
        <taxon>Micromonosporaceae</taxon>
        <taxon>Paractinoplanes</taxon>
    </lineage>
</organism>
<dbReference type="EMBL" id="BOMM01000103">
    <property type="protein sequence ID" value="GIE16830.1"/>
    <property type="molecule type" value="Genomic_DNA"/>
</dbReference>
<evidence type="ECO:0000313" key="2">
    <source>
        <dbReference type="EMBL" id="GIE16830.1"/>
    </source>
</evidence>
<dbReference type="AlphaFoldDB" id="A0A919MLH4"/>
<gene>
    <name evidence="2" type="ORF">Afe05nite_86700</name>
</gene>
<keyword evidence="3" id="KW-1185">Reference proteome</keyword>
<protein>
    <submittedName>
        <fullName evidence="2">Uncharacterized protein</fullName>
    </submittedName>
</protein>
<accession>A0A919MLH4</accession>
<dbReference type="Proteomes" id="UP000598174">
    <property type="component" value="Unassembled WGS sequence"/>
</dbReference>
<evidence type="ECO:0000256" key="1">
    <source>
        <dbReference type="SAM" id="MobiDB-lite"/>
    </source>
</evidence>
<reference evidence="2" key="1">
    <citation type="submission" date="2021-01" db="EMBL/GenBank/DDBJ databases">
        <title>Whole genome shotgun sequence of Actinoplanes ferrugineus NBRC 15555.</title>
        <authorList>
            <person name="Komaki H."/>
            <person name="Tamura T."/>
        </authorList>
    </citation>
    <scope>NUCLEOTIDE SEQUENCE</scope>
    <source>
        <strain evidence="2">NBRC 15555</strain>
    </source>
</reference>
<feature type="region of interest" description="Disordered" evidence="1">
    <location>
        <begin position="75"/>
        <end position="110"/>
    </location>
</feature>